<sequence>MSRNELTPAELQARKDISKNIKQLINNHGKTQSQVADDLDLPLATLNGYVTGKSLPNAGNLQKIADYFNVHKSFIDPRYRDDTFSRVELADAFEDHAVFTYQGKKIPDEDLDVIKRILESRRDK</sequence>
<dbReference type="CDD" id="cd00093">
    <property type="entry name" value="HTH_XRE"/>
    <property type="match status" value="1"/>
</dbReference>
<reference evidence="2 3" key="1">
    <citation type="journal article" date="2015" name="Genome Announc.">
        <title>Expanding the biotechnology potential of lactobacilli through comparative genomics of 213 strains and associated genera.</title>
        <authorList>
            <person name="Sun Z."/>
            <person name="Harris H.M."/>
            <person name="McCann A."/>
            <person name="Guo C."/>
            <person name="Argimon S."/>
            <person name="Zhang W."/>
            <person name="Yang X."/>
            <person name="Jeffery I.B."/>
            <person name="Cooney J.C."/>
            <person name="Kagawa T.F."/>
            <person name="Liu W."/>
            <person name="Song Y."/>
            <person name="Salvetti E."/>
            <person name="Wrobel A."/>
            <person name="Rasinkangas P."/>
            <person name="Parkhill J."/>
            <person name="Rea M.C."/>
            <person name="O'Sullivan O."/>
            <person name="Ritari J."/>
            <person name="Douillard F.P."/>
            <person name="Paul Ross R."/>
            <person name="Yang R."/>
            <person name="Briner A.E."/>
            <person name="Felis G.E."/>
            <person name="de Vos W.M."/>
            <person name="Barrangou R."/>
            <person name="Klaenhammer T.R."/>
            <person name="Caufield P.W."/>
            <person name="Cui Y."/>
            <person name="Zhang H."/>
            <person name="O'Toole P.W."/>
        </authorList>
    </citation>
    <scope>NUCLEOTIDE SEQUENCE [LARGE SCALE GENOMIC DNA]</scope>
    <source>
        <strain evidence="2 3">DSM 20534</strain>
    </source>
</reference>
<evidence type="ECO:0000313" key="3">
    <source>
        <dbReference type="Proteomes" id="UP000050909"/>
    </source>
</evidence>
<comment type="caution">
    <text evidence="2">The sequence shown here is derived from an EMBL/GenBank/DDBJ whole genome shotgun (WGS) entry which is preliminary data.</text>
</comment>
<accession>A0A0R1H1Q9</accession>
<dbReference type="SMART" id="SM00530">
    <property type="entry name" value="HTH_XRE"/>
    <property type="match status" value="1"/>
</dbReference>
<dbReference type="AlphaFoldDB" id="A0A0R1H1Q9"/>
<evidence type="ECO:0000313" key="2">
    <source>
        <dbReference type="EMBL" id="KRK37314.1"/>
    </source>
</evidence>
<feature type="domain" description="HTH cro/C1-type" evidence="1">
    <location>
        <begin position="21"/>
        <end position="75"/>
    </location>
</feature>
<dbReference type="GO" id="GO:0003677">
    <property type="term" value="F:DNA binding"/>
    <property type="evidence" value="ECO:0007669"/>
    <property type="project" value="InterPro"/>
</dbReference>
<organism evidence="2 3">
    <name type="scientific">Amylolactobacillus amylotrophicus DSM 20534</name>
    <dbReference type="NCBI Taxonomy" id="1423722"/>
    <lineage>
        <taxon>Bacteria</taxon>
        <taxon>Bacillati</taxon>
        <taxon>Bacillota</taxon>
        <taxon>Bacilli</taxon>
        <taxon>Lactobacillales</taxon>
        <taxon>Lactobacillaceae</taxon>
        <taxon>Amylolactobacillus</taxon>
    </lineage>
</organism>
<evidence type="ECO:0000259" key="1">
    <source>
        <dbReference type="PROSITE" id="PS50943"/>
    </source>
</evidence>
<dbReference type="Gene3D" id="1.10.260.40">
    <property type="entry name" value="lambda repressor-like DNA-binding domains"/>
    <property type="match status" value="1"/>
</dbReference>
<dbReference type="Pfam" id="PF01381">
    <property type="entry name" value="HTH_3"/>
    <property type="match status" value="1"/>
</dbReference>
<dbReference type="Proteomes" id="UP000050909">
    <property type="component" value="Unassembled WGS sequence"/>
</dbReference>
<dbReference type="EMBL" id="AZCV01000006">
    <property type="protein sequence ID" value="KRK37314.1"/>
    <property type="molecule type" value="Genomic_DNA"/>
</dbReference>
<name>A0A0R1H1Q9_9LACO</name>
<dbReference type="PATRIC" id="fig|1423722.3.peg.1456"/>
<proteinExistence type="predicted"/>
<dbReference type="SUPFAM" id="SSF47413">
    <property type="entry name" value="lambda repressor-like DNA-binding domains"/>
    <property type="match status" value="1"/>
</dbReference>
<dbReference type="InterPro" id="IPR001387">
    <property type="entry name" value="Cro/C1-type_HTH"/>
</dbReference>
<dbReference type="InterPro" id="IPR010982">
    <property type="entry name" value="Lambda_DNA-bd_dom_sf"/>
</dbReference>
<gene>
    <name evidence="2" type="ORF">FC62_GL001430</name>
</gene>
<protein>
    <recommendedName>
        <fullName evidence="1">HTH cro/C1-type domain-containing protein</fullName>
    </recommendedName>
</protein>
<dbReference type="PROSITE" id="PS50943">
    <property type="entry name" value="HTH_CROC1"/>
    <property type="match status" value="1"/>
</dbReference>
<dbReference type="RefSeq" id="WP_056947052.1">
    <property type="nucleotide sequence ID" value="NZ_AZCV01000006.1"/>
</dbReference>
<keyword evidence="3" id="KW-1185">Reference proteome</keyword>